<dbReference type="InterPro" id="IPR036770">
    <property type="entry name" value="Ankyrin_rpt-contain_sf"/>
</dbReference>
<dbReference type="EMBL" id="JAATIQ010000034">
    <property type="protein sequence ID" value="KAF4397096.1"/>
    <property type="molecule type" value="Genomic_DNA"/>
</dbReference>
<dbReference type="PROSITE" id="PS50202">
    <property type="entry name" value="MSP"/>
    <property type="match status" value="1"/>
</dbReference>
<dbReference type="InterPro" id="IPR008962">
    <property type="entry name" value="PapD-like_sf"/>
</dbReference>
<feature type="domain" description="MSP" evidence="5">
    <location>
        <begin position="4"/>
        <end position="135"/>
    </location>
</feature>
<dbReference type="PROSITE" id="PS50088">
    <property type="entry name" value="ANK_REPEAT"/>
    <property type="match status" value="8"/>
</dbReference>
<dbReference type="Pfam" id="PF00023">
    <property type="entry name" value="Ank"/>
    <property type="match status" value="1"/>
</dbReference>
<organism evidence="6 7">
    <name type="scientific">Cannabis sativa</name>
    <name type="common">Hemp</name>
    <name type="synonym">Marijuana</name>
    <dbReference type="NCBI Taxonomy" id="3483"/>
    <lineage>
        <taxon>Eukaryota</taxon>
        <taxon>Viridiplantae</taxon>
        <taxon>Streptophyta</taxon>
        <taxon>Embryophyta</taxon>
        <taxon>Tracheophyta</taxon>
        <taxon>Spermatophyta</taxon>
        <taxon>Magnoliopsida</taxon>
        <taxon>eudicotyledons</taxon>
        <taxon>Gunneridae</taxon>
        <taxon>Pentapetalae</taxon>
        <taxon>rosids</taxon>
        <taxon>fabids</taxon>
        <taxon>Rosales</taxon>
        <taxon>Cannabaceae</taxon>
        <taxon>Cannabis</taxon>
    </lineage>
</organism>
<feature type="repeat" description="ANK" evidence="3">
    <location>
        <begin position="305"/>
        <end position="337"/>
    </location>
</feature>
<dbReference type="PANTHER" id="PTHR24171:SF9">
    <property type="entry name" value="ANKYRIN REPEAT DOMAIN-CONTAINING PROTEIN 39"/>
    <property type="match status" value="1"/>
</dbReference>
<dbReference type="Gene3D" id="1.25.40.20">
    <property type="entry name" value="Ankyrin repeat-containing domain"/>
    <property type="match status" value="4"/>
</dbReference>
<gene>
    <name evidence="6" type="ORF">G4B88_008942</name>
</gene>
<dbReference type="InterPro" id="IPR000535">
    <property type="entry name" value="MSP_dom"/>
</dbReference>
<feature type="repeat" description="ANK" evidence="3">
    <location>
        <begin position="392"/>
        <end position="424"/>
    </location>
</feature>
<feature type="repeat" description="ANK" evidence="3">
    <location>
        <begin position="238"/>
        <end position="270"/>
    </location>
</feature>
<feature type="repeat" description="ANK" evidence="3">
    <location>
        <begin position="271"/>
        <end position="303"/>
    </location>
</feature>
<feature type="repeat" description="ANK" evidence="3">
    <location>
        <begin position="425"/>
        <end position="449"/>
    </location>
</feature>
<evidence type="ECO:0000256" key="3">
    <source>
        <dbReference type="PROSITE-ProRule" id="PRU00023"/>
    </source>
</evidence>
<evidence type="ECO:0000256" key="4">
    <source>
        <dbReference type="SAM" id="MobiDB-lite"/>
    </source>
</evidence>
<sequence length="546" mass="59497">MNRLISLEPSNLVTIRIEHGQKCHGKITLNNVMYTMPVAFRFQPLIKPRYSIKPQSGIIPPLEKLTVEIVYHLNPGSDVPDLFPYSNDSFLLHSVVVPGATAKDYSNSYDAVPNDWFTAKKKQVFTDSGIKVMFVGSAVLARLVAHGSMDEIRDVLEKSDSSWRAADSVDNEGNSLLHLAISQSRADLVQLILEFDPDVEAPSQLGYSPIEAAVESGEALIVELLLARKASTNRSANSTAGPIHLAARGGHMDVLRLLILKGADVDALTKDGNTALHLAVAEQRRDCVRLLLANGANPNVRDTFDGDAPLHVAAALGDEYLVKLLLQKGANKDVRNRVGRTAYDMAAENGHAKLFDALKLGDSLSLASRKGEVRTMLRLIEHGAAINGRDQHGWTALHRACFKGRVEAVRALLEKGVDVDAKDEDGYTALHCAVESGHADVIELVVKKGEADVEARTNKGVTPLQIAESFGYSGITRVLIQGGAIRDYKSNNNNKNNNNNDSDISKKMMIVSMEEDQGLKKKKKSRIIRGRAARGSFDRSTASVMV</sequence>
<evidence type="ECO:0000313" key="6">
    <source>
        <dbReference type="EMBL" id="KAF4397096.1"/>
    </source>
</evidence>
<feature type="region of interest" description="Disordered" evidence="4">
    <location>
        <begin position="487"/>
        <end position="506"/>
    </location>
</feature>
<proteinExistence type="predicted"/>
<keyword evidence="7" id="KW-1185">Reference proteome</keyword>
<dbReference type="Gene3D" id="2.60.40.10">
    <property type="entry name" value="Immunoglobulins"/>
    <property type="match status" value="1"/>
</dbReference>
<keyword evidence="2 3" id="KW-0040">ANK repeat</keyword>
<evidence type="ECO:0000313" key="7">
    <source>
        <dbReference type="Proteomes" id="UP000583929"/>
    </source>
</evidence>
<dbReference type="PROSITE" id="PS50297">
    <property type="entry name" value="ANK_REP_REGION"/>
    <property type="match status" value="6"/>
</dbReference>
<protein>
    <recommendedName>
        <fullName evidence="5">MSP domain-containing protein</fullName>
    </recommendedName>
</protein>
<reference evidence="6 7" key="1">
    <citation type="journal article" date="2020" name="bioRxiv">
        <title>Sequence and annotation of 42 cannabis genomes reveals extensive copy number variation in cannabinoid synthesis and pathogen resistance genes.</title>
        <authorList>
            <person name="Mckernan K.J."/>
            <person name="Helbert Y."/>
            <person name="Kane L.T."/>
            <person name="Ebling H."/>
            <person name="Zhang L."/>
            <person name="Liu B."/>
            <person name="Eaton Z."/>
            <person name="Mclaughlin S."/>
            <person name="Kingan S."/>
            <person name="Baybayan P."/>
            <person name="Concepcion G."/>
            <person name="Jordan M."/>
            <person name="Riva A."/>
            <person name="Barbazuk W."/>
            <person name="Harkins T."/>
        </authorList>
    </citation>
    <scope>NUCLEOTIDE SEQUENCE [LARGE SCALE GENOMIC DNA]</scope>
    <source>
        <strain evidence="7">cv. Jamaican Lion 4</strain>
        <tissue evidence="6">Leaf</tissue>
    </source>
</reference>
<feature type="compositionally biased region" description="Low complexity" evidence="4">
    <location>
        <begin position="490"/>
        <end position="502"/>
    </location>
</feature>
<keyword evidence="1" id="KW-0677">Repeat</keyword>
<dbReference type="SMART" id="SM00248">
    <property type="entry name" value="ANK"/>
    <property type="match status" value="9"/>
</dbReference>
<dbReference type="Pfam" id="PF12796">
    <property type="entry name" value="Ank_2"/>
    <property type="match status" value="2"/>
</dbReference>
<dbReference type="Pfam" id="PF00635">
    <property type="entry name" value="Motile_Sperm"/>
    <property type="match status" value="1"/>
</dbReference>
<evidence type="ECO:0000256" key="1">
    <source>
        <dbReference type="ARBA" id="ARBA00022737"/>
    </source>
</evidence>
<dbReference type="PANTHER" id="PTHR24171">
    <property type="entry name" value="ANKYRIN REPEAT DOMAIN-CONTAINING PROTEIN 39-RELATED"/>
    <property type="match status" value="1"/>
</dbReference>
<dbReference type="Proteomes" id="UP000583929">
    <property type="component" value="Unassembled WGS sequence"/>
</dbReference>
<feature type="repeat" description="ANK" evidence="3">
    <location>
        <begin position="205"/>
        <end position="237"/>
    </location>
</feature>
<comment type="caution">
    <text evidence="6">The sequence shown here is derived from an EMBL/GenBank/DDBJ whole genome shotgun (WGS) entry which is preliminary data.</text>
</comment>
<dbReference type="SUPFAM" id="SSF49354">
    <property type="entry name" value="PapD-like"/>
    <property type="match status" value="1"/>
</dbReference>
<feature type="repeat" description="ANK" evidence="3">
    <location>
        <begin position="172"/>
        <end position="204"/>
    </location>
</feature>
<dbReference type="SUPFAM" id="SSF48403">
    <property type="entry name" value="Ankyrin repeat"/>
    <property type="match status" value="1"/>
</dbReference>
<accession>A0A7J6HPA1</accession>
<evidence type="ECO:0000256" key="2">
    <source>
        <dbReference type="ARBA" id="ARBA00023043"/>
    </source>
</evidence>
<name>A0A7J6HPA1_CANSA</name>
<feature type="repeat" description="ANK" evidence="3">
    <location>
        <begin position="459"/>
        <end position="491"/>
    </location>
</feature>
<dbReference type="AlphaFoldDB" id="A0A7J6HPA1"/>
<dbReference type="InterPro" id="IPR002110">
    <property type="entry name" value="Ankyrin_rpt"/>
</dbReference>
<evidence type="ECO:0000259" key="5">
    <source>
        <dbReference type="PROSITE" id="PS50202"/>
    </source>
</evidence>
<dbReference type="InterPro" id="IPR013783">
    <property type="entry name" value="Ig-like_fold"/>
</dbReference>
<dbReference type="Pfam" id="PF13637">
    <property type="entry name" value="Ank_4"/>
    <property type="match status" value="1"/>
</dbReference>